<keyword evidence="6" id="KW-0479">Metal-binding</keyword>
<dbReference type="SUPFAM" id="SSF52540">
    <property type="entry name" value="P-loop containing nucleoside triphosphate hydrolases"/>
    <property type="match status" value="1"/>
</dbReference>
<protein>
    <recommendedName>
        <fullName evidence="3">tRNA threonylcarbamoyladenosine biosynthesis protein TsaE</fullName>
    </recommendedName>
    <alternativeName>
        <fullName evidence="10">t(6)A37 threonylcarbamoyladenosine biosynthesis protein TsaE</fullName>
    </alternativeName>
</protein>
<dbReference type="GO" id="GO:0005737">
    <property type="term" value="C:cytoplasm"/>
    <property type="evidence" value="ECO:0007669"/>
    <property type="project" value="UniProtKB-SubCell"/>
</dbReference>
<comment type="subcellular location">
    <subcellularLocation>
        <location evidence="1">Cytoplasm</location>
    </subcellularLocation>
</comment>
<evidence type="ECO:0000256" key="5">
    <source>
        <dbReference type="ARBA" id="ARBA00022694"/>
    </source>
</evidence>
<evidence type="ECO:0000313" key="11">
    <source>
        <dbReference type="EMBL" id="KKU04706.1"/>
    </source>
</evidence>
<keyword evidence="9" id="KW-0460">Magnesium</keyword>
<evidence type="ECO:0000256" key="7">
    <source>
        <dbReference type="ARBA" id="ARBA00022741"/>
    </source>
</evidence>
<evidence type="ECO:0000256" key="2">
    <source>
        <dbReference type="ARBA" id="ARBA00007599"/>
    </source>
</evidence>
<dbReference type="Pfam" id="PF02367">
    <property type="entry name" value="TsaE"/>
    <property type="match status" value="1"/>
</dbReference>
<keyword evidence="5" id="KW-0819">tRNA processing</keyword>
<evidence type="ECO:0000256" key="4">
    <source>
        <dbReference type="ARBA" id="ARBA00022490"/>
    </source>
</evidence>
<dbReference type="PATRIC" id="fig|1618649.3.peg.236"/>
<dbReference type="InterPro" id="IPR027417">
    <property type="entry name" value="P-loop_NTPase"/>
</dbReference>
<dbReference type="InterPro" id="IPR003442">
    <property type="entry name" value="T6A_TsaE"/>
</dbReference>
<dbReference type="NCBIfam" id="TIGR00150">
    <property type="entry name" value="T6A_YjeE"/>
    <property type="match status" value="1"/>
</dbReference>
<reference evidence="11 12" key="1">
    <citation type="journal article" date="2015" name="Nature">
        <title>rRNA introns, odd ribosomes, and small enigmatic genomes across a large radiation of phyla.</title>
        <authorList>
            <person name="Brown C.T."/>
            <person name="Hug L.A."/>
            <person name="Thomas B.C."/>
            <person name="Sharon I."/>
            <person name="Castelle C.J."/>
            <person name="Singh A."/>
            <person name="Wilkins M.J."/>
            <person name="Williams K.H."/>
            <person name="Banfield J.F."/>
        </authorList>
    </citation>
    <scope>NUCLEOTIDE SEQUENCE [LARGE SCALE GENOMIC DNA]</scope>
</reference>
<comment type="caution">
    <text evidence="11">The sequence shown here is derived from an EMBL/GenBank/DDBJ whole genome shotgun (WGS) entry which is preliminary data.</text>
</comment>
<dbReference type="EMBL" id="LCKT01000011">
    <property type="protein sequence ID" value="KKU04706.1"/>
    <property type="molecule type" value="Genomic_DNA"/>
</dbReference>
<dbReference type="GO" id="GO:0005524">
    <property type="term" value="F:ATP binding"/>
    <property type="evidence" value="ECO:0007669"/>
    <property type="project" value="UniProtKB-KW"/>
</dbReference>
<sequence length="150" mass="17411">MKEVLKAINKNAKQTEKFAEAFASEVLRLKTNKAILIGLEGELGAGKTTFAKGFARGLGIKEEMKSPTFILMRVFHFRGPTPTSRRSRTSRFFHIDAYRDQIDFREYLKDSKNILLVEWSNKAKKFLPKKYFLFKLRHAGGDKREIKFYA</sequence>
<evidence type="ECO:0000256" key="9">
    <source>
        <dbReference type="ARBA" id="ARBA00022842"/>
    </source>
</evidence>
<dbReference type="Gene3D" id="3.40.50.300">
    <property type="entry name" value="P-loop containing nucleotide triphosphate hydrolases"/>
    <property type="match status" value="1"/>
</dbReference>
<accession>A0A0G1M8W5</accession>
<proteinExistence type="inferred from homology"/>
<name>A0A0G1M8W5_9BACT</name>
<organism evidence="11 12">
    <name type="scientific">Candidatus Giovannonibacteria bacterium GW2011_GWA2_45_21</name>
    <dbReference type="NCBI Taxonomy" id="1618649"/>
    <lineage>
        <taxon>Bacteria</taxon>
        <taxon>Candidatus Giovannoniibacteriota</taxon>
    </lineage>
</organism>
<evidence type="ECO:0000256" key="6">
    <source>
        <dbReference type="ARBA" id="ARBA00022723"/>
    </source>
</evidence>
<evidence type="ECO:0000256" key="1">
    <source>
        <dbReference type="ARBA" id="ARBA00004496"/>
    </source>
</evidence>
<dbReference type="Proteomes" id="UP000034696">
    <property type="component" value="Unassembled WGS sequence"/>
</dbReference>
<keyword evidence="7" id="KW-0547">Nucleotide-binding</keyword>
<dbReference type="AlphaFoldDB" id="A0A0G1M8W5"/>
<evidence type="ECO:0000256" key="3">
    <source>
        <dbReference type="ARBA" id="ARBA00019010"/>
    </source>
</evidence>
<keyword evidence="8" id="KW-0067">ATP-binding</keyword>
<keyword evidence="4" id="KW-0963">Cytoplasm</keyword>
<dbReference type="GO" id="GO:0002949">
    <property type="term" value="P:tRNA threonylcarbamoyladenosine modification"/>
    <property type="evidence" value="ECO:0007669"/>
    <property type="project" value="InterPro"/>
</dbReference>
<dbReference type="GO" id="GO:0046872">
    <property type="term" value="F:metal ion binding"/>
    <property type="evidence" value="ECO:0007669"/>
    <property type="project" value="UniProtKB-KW"/>
</dbReference>
<gene>
    <name evidence="11" type="ORF">UX06_C0011G0017</name>
</gene>
<evidence type="ECO:0000256" key="8">
    <source>
        <dbReference type="ARBA" id="ARBA00022840"/>
    </source>
</evidence>
<dbReference type="PANTHER" id="PTHR33540:SF2">
    <property type="entry name" value="TRNA THREONYLCARBAMOYLADENOSINE BIOSYNTHESIS PROTEIN TSAE"/>
    <property type="match status" value="1"/>
</dbReference>
<comment type="similarity">
    <text evidence="2">Belongs to the TsaE family.</text>
</comment>
<evidence type="ECO:0000313" key="12">
    <source>
        <dbReference type="Proteomes" id="UP000034696"/>
    </source>
</evidence>
<evidence type="ECO:0000256" key="10">
    <source>
        <dbReference type="ARBA" id="ARBA00032441"/>
    </source>
</evidence>
<dbReference type="PANTHER" id="PTHR33540">
    <property type="entry name" value="TRNA THREONYLCARBAMOYLADENOSINE BIOSYNTHESIS PROTEIN TSAE"/>
    <property type="match status" value="1"/>
</dbReference>